<protein>
    <recommendedName>
        <fullName evidence="1">Heterokaryon incompatibility domain-containing protein</fullName>
    </recommendedName>
</protein>
<organism evidence="2 3">
    <name type="scientific">Stachybotrys chartarum (strain CBS 109288 / IBT 7711)</name>
    <name type="common">Toxic black mold</name>
    <name type="synonym">Stilbospora chartarum</name>
    <dbReference type="NCBI Taxonomy" id="1280523"/>
    <lineage>
        <taxon>Eukaryota</taxon>
        <taxon>Fungi</taxon>
        <taxon>Dikarya</taxon>
        <taxon>Ascomycota</taxon>
        <taxon>Pezizomycotina</taxon>
        <taxon>Sordariomycetes</taxon>
        <taxon>Hypocreomycetidae</taxon>
        <taxon>Hypocreales</taxon>
        <taxon>Stachybotryaceae</taxon>
        <taxon>Stachybotrys</taxon>
    </lineage>
</organism>
<keyword evidence="3" id="KW-1185">Reference proteome</keyword>
<dbReference type="HOGENOM" id="CLU_004184_7_0_1"/>
<dbReference type="InterPro" id="IPR010730">
    <property type="entry name" value="HET"/>
</dbReference>
<dbReference type="Proteomes" id="UP000028045">
    <property type="component" value="Unassembled WGS sequence"/>
</dbReference>
<dbReference type="OrthoDB" id="2157530at2759"/>
<dbReference type="InterPro" id="IPR052895">
    <property type="entry name" value="HetReg/Transcr_Mod"/>
</dbReference>
<feature type="domain" description="Heterokaryon incompatibility" evidence="1">
    <location>
        <begin position="66"/>
        <end position="238"/>
    </location>
</feature>
<dbReference type="PANTHER" id="PTHR24148:SF73">
    <property type="entry name" value="HET DOMAIN PROTEIN (AFU_ORTHOLOGUE AFUA_8G01020)"/>
    <property type="match status" value="1"/>
</dbReference>
<dbReference type="AlphaFoldDB" id="A0A084BAF7"/>
<name>A0A084BAF7_STACB</name>
<proteinExistence type="predicted"/>
<dbReference type="EMBL" id="KL647508">
    <property type="protein sequence ID" value="KEY74536.1"/>
    <property type="molecule type" value="Genomic_DNA"/>
</dbReference>
<evidence type="ECO:0000313" key="2">
    <source>
        <dbReference type="EMBL" id="KEY74536.1"/>
    </source>
</evidence>
<gene>
    <name evidence="2" type="ORF">S7711_09769</name>
</gene>
<sequence length="727" mass="82431">MGASFSSAYNALLCWWAHKRPSLYYDPLNAQHIRLLQFVRPRWYAFGLASPKLILTTHPLHDLPGFVALSYTWGNPNGEPTNITNYEDRFTVQVNGQNASVLRNLRDALHSLLGLWNFDDSVQHLWIDAICINQHDVDERASQVGIMDEIYKRADTTVVWLGKAAWNNSKVTRMFESLCQIPSRELMPYYREYPNGTPPPADFWIARGLPSTNDAEAWTPLTNFFKHCWFNRAWIIQEVTLSTHNIHLFWGRYSLTWEELGHVSFACQVAMIGKLDMLPALSAYHQGESLPEEGQDWAVSDPTTNSFQLWLNRQRYLARINDPANDTLCDEMCTLTGCPAPSAASWLLYFALINRRADATDLRDKIFCNLGLVNNIAKQEGLELCGIQAAYSPDVTSAYVYQQTMERAIQETDSLSVLMALNDPPFLRQDGLPSWVPDFSRRYGLDLMWSIKPRFNVDGSSQEPSEAFSGERRIRVNSGYLQVRCIVVGTVKTLSVSLADLLGKNWYSWAEDLAQLPSTYPYTGQGCVEAFWRTLLMDSVAQKCPAQWPDIKDNNEMLRAFILQRITSQYPGHASDRSLEAYIHELRHLKYLSTTDITGYLPFFNGLRELTSAVTGAPDENLESSSEETIIAALTALSDKASRFIMGMDKSMLNRRLLISDHGHLVNAPLWARPSDRVAIIDGCPCPVVIRGGEQTSYTLIGTAYVHGVMYGEVTRSRSEWDEIRIR</sequence>
<accession>A0A084BAF7</accession>
<dbReference type="Pfam" id="PF06985">
    <property type="entry name" value="HET"/>
    <property type="match status" value="1"/>
</dbReference>
<dbReference type="Pfam" id="PF26639">
    <property type="entry name" value="Het-6_barrel"/>
    <property type="match status" value="1"/>
</dbReference>
<evidence type="ECO:0000313" key="3">
    <source>
        <dbReference type="Proteomes" id="UP000028045"/>
    </source>
</evidence>
<evidence type="ECO:0000259" key="1">
    <source>
        <dbReference type="Pfam" id="PF06985"/>
    </source>
</evidence>
<dbReference type="PANTHER" id="PTHR24148">
    <property type="entry name" value="ANKYRIN REPEAT DOMAIN-CONTAINING PROTEIN 39 HOMOLOG-RELATED"/>
    <property type="match status" value="1"/>
</dbReference>
<reference evidence="2 3" key="1">
    <citation type="journal article" date="2014" name="BMC Genomics">
        <title>Comparative genome sequencing reveals chemotype-specific gene clusters in the toxigenic black mold Stachybotrys.</title>
        <authorList>
            <person name="Semeiks J."/>
            <person name="Borek D."/>
            <person name="Otwinowski Z."/>
            <person name="Grishin N.V."/>
        </authorList>
    </citation>
    <scope>NUCLEOTIDE SEQUENCE [LARGE SCALE GENOMIC DNA]</scope>
    <source>
        <strain evidence="3">CBS 109288 / IBT 7711</strain>
    </source>
</reference>